<reference evidence="3" key="1">
    <citation type="submission" date="2018-03" db="EMBL/GenBank/DDBJ databases">
        <title>Cross-interface Injection: A General Nanoliter Liquid Handling Method Applied to Single Cells Genome Amplification Automated Nanoliter Liquid Handling Applied to Single Cell Multiple Displacement Amplification.</title>
        <authorList>
            <person name="Yun J."/>
            <person name="Xu P."/>
            <person name="Xu J."/>
            <person name="Dai X."/>
            <person name="Wang Y."/>
            <person name="Zheng X."/>
            <person name="Cao C."/>
            <person name="Yi Q."/>
            <person name="Zhu Y."/>
            <person name="Wang L."/>
            <person name="Dong Z."/>
            <person name="Huang Y."/>
            <person name="Huang L."/>
            <person name="Du W."/>
        </authorList>
    </citation>
    <scope>NUCLEOTIDE SEQUENCE [LARGE SCALE GENOMIC DNA]</scope>
    <source>
        <strain evidence="3">Z-D3-2</strain>
    </source>
</reference>
<comment type="similarity">
    <text evidence="1 2">Belongs to the UPF0301 (AlgH) family.</text>
</comment>
<evidence type="ECO:0000313" key="3">
    <source>
        <dbReference type="EMBL" id="PTB86536.1"/>
    </source>
</evidence>
<dbReference type="Pfam" id="PF02622">
    <property type="entry name" value="DUF179"/>
    <property type="match status" value="1"/>
</dbReference>
<dbReference type="Gene3D" id="3.40.1740.10">
    <property type="entry name" value="VC0467-like"/>
    <property type="match status" value="1"/>
</dbReference>
<dbReference type="PANTHER" id="PTHR30327:SF1">
    <property type="entry name" value="UPF0301 PROTEIN YQGE"/>
    <property type="match status" value="1"/>
</dbReference>
<dbReference type="SUPFAM" id="SSF143456">
    <property type="entry name" value="VC0467-like"/>
    <property type="match status" value="1"/>
</dbReference>
<organism evidence="3">
    <name type="scientific">Pseudidiomarina aestuarii</name>
    <dbReference type="NCBI Taxonomy" id="624146"/>
    <lineage>
        <taxon>Bacteria</taxon>
        <taxon>Pseudomonadati</taxon>
        <taxon>Pseudomonadota</taxon>
        <taxon>Gammaproteobacteria</taxon>
        <taxon>Alteromonadales</taxon>
        <taxon>Idiomarinaceae</taxon>
        <taxon>Pseudidiomarina</taxon>
    </lineage>
</organism>
<dbReference type="PANTHER" id="PTHR30327">
    <property type="entry name" value="UNCHARACTERIZED PROTEIN YQGE"/>
    <property type="match status" value="1"/>
</dbReference>
<evidence type="ECO:0000256" key="1">
    <source>
        <dbReference type="ARBA" id="ARBA00009600"/>
    </source>
</evidence>
<accession>A0A2T4CY93</accession>
<gene>
    <name evidence="3" type="ORF">C9940_01870</name>
</gene>
<evidence type="ECO:0000256" key="2">
    <source>
        <dbReference type="HAMAP-Rule" id="MF_00758"/>
    </source>
</evidence>
<dbReference type="InterPro" id="IPR003774">
    <property type="entry name" value="AlgH-like"/>
</dbReference>
<sequence length="185" mass="20682">MSYSLKHHFLIAMPTLIDSFFYHSVIYLCEHDKEGAMGLIINRPTRIMMQELLNHLQITNNSEWAIKTAVLFGGPVQKDQGMVVHDGGEKWKNTLKITDETFLTTSSDILESLGTENGPPHSIVTLGYAAWEAGQLEQEIADNSWLTVQAIPELLYETPAEERWQAAAKLLGIDINLMSNTTGHA</sequence>
<comment type="caution">
    <text evidence="3">The sequence shown here is derived from an EMBL/GenBank/DDBJ whole genome shotgun (WGS) entry which is preliminary data.</text>
</comment>
<proteinExistence type="inferred from homology"/>
<dbReference type="AlphaFoldDB" id="A0A2T4CY93"/>
<name>A0A2T4CY93_9GAMM</name>
<dbReference type="HAMAP" id="MF_00758">
    <property type="entry name" value="UPF0301"/>
    <property type="match status" value="1"/>
</dbReference>
<dbReference type="EMBL" id="PYVN01000012">
    <property type="protein sequence ID" value="PTB86536.1"/>
    <property type="molecule type" value="Genomic_DNA"/>
</dbReference>
<dbReference type="GO" id="GO:0005829">
    <property type="term" value="C:cytosol"/>
    <property type="evidence" value="ECO:0007669"/>
    <property type="project" value="TreeGrafter"/>
</dbReference>
<dbReference type="NCBIfam" id="NF001266">
    <property type="entry name" value="PRK00228.1-1"/>
    <property type="match status" value="1"/>
</dbReference>
<protein>
    <recommendedName>
        <fullName evidence="2">UPF0301 protein C9940_01870</fullName>
    </recommendedName>
</protein>